<dbReference type="RefSeq" id="WP_254154843.1">
    <property type="nucleotide sequence ID" value="NZ_JAHESD010000041.1"/>
</dbReference>
<accession>A0ABS5VTY9</accession>
<dbReference type="Proteomes" id="UP000772618">
    <property type="component" value="Unassembled WGS sequence"/>
</dbReference>
<dbReference type="Gene3D" id="2.60.40.10">
    <property type="entry name" value="Immunoglobulins"/>
    <property type="match status" value="1"/>
</dbReference>
<evidence type="ECO:0008006" key="3">
    <source>
        <dbReference type="Google" id="ProtNLM"/>
    </source>
</evidence>
<dbReference type="InterPro" id="IPR013783">
    <property type="entry name" value="Ig-like_fold"/>
</dbReference>
<name>A0ABS5VTY9_9BACT</name>
<keyword evidence="2" id="KW-1185">Reference proteome</keyword>
<reference evidence="1 2" key="1">
    <citation type="submission" date="2021-05" db="EMBL/GenBank/DDBJ databases">
        <title>A Polyphasic approach of four new species of the genus Ohtaekwangia: Ohtaekwangia histidinii sp. nov., Ohtaekwangia cretensis sp. nov., Ohtaekwangia indiensis sp. nov., Ohtaekwangia reichenbachii sp. nov. from diverse environment.</title>
        <authorList>
            <person name="Octaviana S."/>
        </authorList>
    </citation>
    <scope>NUCLEOTIDE SEQUENCE [LARGE SCALE GENOMIC DNA]</scope>
    <source>
        <strain evidence="1 2">PWU20</strain>
    </source>
</reference>
<evidence type="ECO:0000313" key="1">
    <source>
        <dbReference type="EMBL" id="MBT1704882.1"/>
    </source>
</evidence>
<dbReference type="EMBL" id="JAHESD010000041">
    <property type="protein sequence ID" value="MBT1704882.1"/>
    <property type="molecule type" value="Genomic_DNA"/>
</dbReference>
<evidence type="ECO:0000313" key="2">
    <source>
        <dbReference type="Proteomes" id="UP000772618"/>
    </source>
</evidence>
<gene>
    <name evidence="1" type="ORF">KK060_16435</name>
</gene>
<comment type="caution">
    <text evidence="1">The sequence shown here is derived from an EMBL/GenBank/DDBJ whole genome shotgun (WGS) entry which is preliminary data.</text>
</comment>
<sequence length="2812" mass="293220">MARSAFGGRVLLFFLVFYSISFSIFSQTNLYSGGTGNVGAITWYTSPTRTGATATPGSTTILNIGNGHNVTFPSGTTATYAGLVINENSLGGIFTYGNGTTATALTINGDIIIKPGGTLRSGGTAGNHNLNLTGHLTNDNIVNLTNGASTHYLNFTGSVFEQDQVISGNGTFSFERVVMNPGAGSSVDVFVNSSITVSESITFLSDGRVVLDANSNITVSATATFTGGSANRYIQVDESSSDEGQLIRLTTASTTPWRILYPIGTEHGGYTPLDLSSATITTNPSNNAALAIKILYNQSVPGQLRRQFRLKVTNNSSLTTFYGGTFSYNAATDVSIGDVLSSYSLVRYTNNSNATSIVPGTAPGVGSFIAPGNAAAAKPLSNGTTYFSIGSSAVWYTYQNGLWSNWEVWTQDPSGTTLQNPLTQIPLPGDQVIILNGFTVTSDINGITLSTLTIQGGGTLDASTTTGHNLGTVDGAGLLRINGISLPTGVYTNFVAPLVGGTVEYYNTSGILPTTQLAYNNLLLTNSTNDPVIFTTANSPTINGSLSISQVSGTGTVTWLINNNTATQRTINLNGNLTVSSAGRIRAGIGKPTNAHNLTIYGNIINNGSIKFFDDTDVNLSEGNYTSGAVFNAALRGNAVNVTFSGINNQSIECNGQTDFYRFIVDKGSGQQAKITVNSTSIANFRLFGPNNQDLSGAAPNYISDNALSIKNGTLELTGFINIPSLVINGGGGIGGGWPIPQTGALWLNSPDVTIQATNTTDTGDNGRQIYVFGLLRITNGTFNLGYSRGLLGGGAGLFVMEGGLLNAWQLRTTYLGNNNRFAYIQRGGVVNIGTAGTAGPTVDTYPRFALPYNECTFEMSGGTINVANPTATGTSVNDGILIFAASSNISVSGGTVNAILPASNINFNVCTTAPFYNFNISKAGAAGGSALRLDAITFNDNTTYTRAAQPLVILNNLTLLTGNNPTLNCNNNNLTVGGNFDVQTGTTHTSGTNTLTFNGTGPQNWINNGTTNALNNVVVNKTDILQLSGSSAFPNIAGLTLTQGTLDDGGKALNVTSTLSNSAIHTGTGSITATGPTTISGVNGTFGNLNISTNSTVTVSGNQTVTGVLRLLNTNSSLDIGSNTFTVLGNIYSDATTGVAFSATKRILTNGFRNDGGLTRKGSAGNLLFPVGTATAPYSPITINVTASTHGNITVRPVEIAHPNANPVGQELKYYWRVTSTGYAGITAVSHNNYTFGNTALLAGTLTAYKPARYNQSNFTWYVGSTYNATGTTAIPNFSFGATIDGEYTAGNITPGLISVYYSRQSGNWNSNTTWSFAPCTASGTCGTAVPAGSFPCPTCPVVIGDDNNSHIVTIEANNRSSGSLMIHMNSTLDCSTFTGLNFGVNNGEAVAGRGTLRIASNIFPAGDFSNFIGSAGGTVEWYGATRTIVTTGAAPQSISLNTYYNLIINPNAGQTITLPPTDLTIYNNLVKSGTGTVTTNNGAARKITIQKDFTIKAGSFTTASGNSTNFTIAGNTTIDNGATFAPSNNTATTHTITTEGSIINNGTLTLRNGTHVSNLIFTGTADAAFTGTNVLASTTLNLITLDKGTSQTPKLTFNVAGAVASLATGWLTLLDGNFIFDKASPVFTLQTAAATYSIPSTAKLTVNSGTLQIIGPAVGNAGDLLLAGTLEVLGGDVIIGGSANNFHNDIEYASAGTPTILVTGGSLYVNGTIRRPLTTLSGSLVYNQSGGQVTVGGRNASAQNSRGVFEIENNAGSSFSLTGSGVLTINRSAATPTVPSAYADIYINPETSSVSPTGTIAIGLATGLVTSPLSINIVPPIGNFTIVGNTADQRVDMRSSNLYTTGTLSINAKTTLLTNSLDVTIGGDLTIDGTYNGSGNTTTFNGSSLQLAKLSATSTFQNITINKPSNIVTLSGVSPVINNLNILSGTLDVANLGLTVQGNITNNSYQIGVGAIVMSGSTTVQDITSNNGSFTNLTIAGNASLKDVRLSGNLTIEGELTFSTDNRYLTIGSNLLSFGVNGSVSSASALRLIRTNGAASDLGVQKYWSLGPGTFTYHLGVGSGTSIFYTPVSLTLNVSSAGTLTVIPVNQRHPTSNLGSNEQILNYYWIVSRGSNLTYSNTGNHSYRCPSGLITGLGGTLIAGYLDLSDPSGWITSSHGGIATTSSTTAAMVYTNLLDTNLPIPDNVYHYTIGTVNTLPNPILPIFSRLDNSSVADTNVGGNWNNASSWTTASNGHGASLSGVPPLGIPVVILPNSRINMNVNARSAITSKIDGLLVLGTTSQHNLGKITGTGTLRASTNTFPAGDYTDFVAASGGTIEYVAPVTMNNRSTYNNVSFIGTGAVAMTNTDLTLNGSLNIASGVTVSNTNNRNITISRNWTNNGTYIAGTGTVTFAGTVDQSMSGATGLYNLSVNKPSGNVVLDGVGSTSVANNLTLTKGHVISSANNKITLGSSSTITGGSATSFISGPVTKGMNALTSQTYPLGSVTANYYRPASISNTSAPDTWTLEYFPVTPKSGGYDNLSMNTSNILTVSDYEYWIIERIGTTTGGVTLTYNTGSYKAPSVGVVSDLRVARWDGTRWDLPPGGGVSSQSGTNITGTVSITNVTNFSPFTLASTTMPSPLPVTWLSFTGKRNDYSIELKWQTSQETNSEKFEIERSSDGTAFMKVGEKSAAGFSRTASSYSFDDSHTFPNQRYYYRLKQLDFDGKSTYSEVIVINSLNIQTKNSWRVYPNPVSINTVFTLMPTEDKFLDKIEVSIISVNQTTIHTAVGTIEKVNKEMEAVREKLPAGIYILIIAEGNRKDIVKICIQ</sequence>
<organism evidence="1 2">
    <name type="scientific">Chryseosolibacter indicus</name>
    <dbReference type="NCBI Taxonomy" id="2782351"/>
    <lineage>
        <taxon>Bacteria</taxon>
        <taxon>Pseudomonadati</taxon>
        <taxon>Bacteroidota</taxon>
        <taxon>Cytophagia</taxon>
        <taxon>Cytophagales</taxon>
        <taxon>Chryseotaleaceae</taxon>
        <taxon>Chryseosolibacter</taxon>
    </lineage>
</organism>
<proteinExistence type="predicted"/>
<protein>
    <recommendedName>
        <fullName evidence="3">Secretion system C-terminal sorting domain-containing protein</fullName>
    </recommendedName>
</protein>